<dbReference type="AlphaFoldDB" id="A0A0V1N1T1"/>
<accession>A0A0V1N1T1</accession>
<gene>
    <name evidence="1" type="ORF">T10_11362</name>
</gene>
<sequence>MEYFMDAVAFPLNENGISSSQRLQFDFKNEPEQHVQTENHSPIGEWLRTRTTNTSSHMKICVRVDLAPPVVCQLRPVASGGNLRALPPYLAQSGLTLEIDETFFRRMEPYCNGMKSVMDFFLKTELNGETGKYASTDLSNESPQQPVHQKFQSQLYWKCAYDKSKGFARYEMCTAHVYAMSNWEEEKLCVKKIKKFQVWTDVIKAAQKMINNLRNHNGFLQLLSKVGTSDKFLCNKRHRKLSRELNEFLLYGYEIIGRMENIELKTSLKQFHYENAPTIFDLKTLKYLCDLSEGNALTAEAEITTAMNFYKINLVQKKHIWMKSLPSFKGIRRHYQIHIDWRLLLRVAIPISTVNDTRTYETSCENFLCVQDSGMHFQ</sequence>
<keyword evidence="2" id="KW-1185">Reference proteome</keyword>
<dbReference type="EMBL" id="JYDO01000017">
    <property type="protein sequence ID" value="KRZ77779.1"/>
    <property type="molecule type" value="Genomic_DNA"/>
</dbReference>
<organism evidence="1 2">
    <name type="scientific">Trichinella papuae</name>
    <dbReference type="NCBI Taxonomy" id="268474"/>
    <lineage>
        <taxon>Eukaryota</taxon>
        <taxon>Metazoa</taxon>
        <taxon>Ecdysozoa</taxon>
        <taxon>Nematoda</taxon>
        <taxon>Enoplea</taxon>
        <taxon>Dorylaimia</taxon>
        <taxon>Trichinellida</taxon>
        <taxon>Trichinellidae</taxon>
        <taxon>Trichinella</taxon>
    </lineage>
</organism>
<evidence type="ECO:0000313" key="2">
    <source>
        <dbReference type="Proteomes" id="UP000054843"/>
    </source>
</evidence>
<comment type="caution">
    <text evidence="1">The sequence shown here is derived from an EMBL/GenBank/DDBJ whole genome shotgun (WGS) entry which is preliminary data.</text>
</comment>
<name>A0A0V1N1T1_9BILA</name>
<dbReference type="Proteomes" id="UP000054843">
    <property type="component" value="Unassembled WGS sequence"/>
</dbReference>
<reference evidence="1 2" key="1">
    <citation type="submission" date="2015-01" db="EMBL/GenBank/DDBJ databases">
        <title>Evolution of Trichinella species and genotypes.</title>
        <authorList>
            <person name="Korhonen P.K."/>
            <person name="Edoardo P."/>
            <person name="Giuseppe L.R."/>
            <person name="Gasser R.B."/>
        </authorList>
    </citation>
    <scope>NUCLEOTIDE SEQUENCE [LARGE SCALE GENOMIC DNA]</scope>
    <source>
        <strain evidence="1">ISS1980</strain>
    </source>
</reference>
<evidence type="ECO:0000313" key="1">
    <source>
        <dbReference type="EMBL" id="KRZ77779.1"/>
    </source>
</evidence>
<proteinExistence type="predicted"/>
<protein>
    <submittedName>
        <fullName evidence="1">Uncharacterized protein</fullName>
    </submittedName>
</protein>